<dbReference type="Gene3D" id="3.30.70.1430">
    <property type="entry name" value="Multidrug efflux transporter AcrB pore domain"/>
    <property type="match status" value="1"/>
</dbReference>
<dbReference type="Gene3D" id="1.20.1640.10">
    <property type="entry name" value="Multidrug efflux transporter AcrB transmembrane domain"/>
    <property type="match status" value="1"/>
</dbReference>
<dbReference type="RefSeq" id="WP_380207222.1">
    <property type="nucleotide sequence ID" value="NZ_JBHTEK010000006.1"/>
</dbReference>
<gene>
    <name evidence="1" type="ORF">ACFQT0_30360</name>
</gene>
<reference evidence="2" key="1">
    <citation type="journal article" date="2019" name="Int. J. Syst. Evol. Microbiol.">
        <title>The Global Catalogue of Microorganisms (GCM) 10K type strain sequencing project: providing services to taxonomists for standard genome sequencing and annotation.</title>
        <authorList>
            <consortium name="The Broad Institute Genomics Platform"/>
            <consortium name="The Broad Institute Genome Sequencing Center for Infectious Disease"/>
            <person name="Wu L."/>
            <person name="Ma J."/>
        </authorList>
    </citation>
    <scope>NUCLEOTIDE SEQUENCE [LARGE SCALE GENOMIC DNA]</scope>
    <source>
        <strain evidence="2">JCM 19635</strain>
    </source>
</reference>
<dbReference type="InterPro" id="IPR001036">
    <property type="entry name" value="Acrflvin-R"/>
</dbReference>
<accession>A0ABW2UEF9</accession>
<comment type="caution">
    <text evidence="1">The sequence shown here is derived from an EMBL/GenBank/DDBJ whole genome shotgun (WGS) entry which is preliminary data.</text>
</comment>
<keyword evidence="2" id="KW-1185">Reference proteome</keyword>
<sequence>MASVRQVTARTRWPGTGLDCSLVAQADALATARVLKTVLVLVSIPVVLRTGTEFMPPLDEGSLLMMPTTLPDVSYTEAKRILQVLDQLLKSFPEVENVLGKAGRANTAPGQGPAEHE</sequence>
<organism evidence="1 2">
    <name type="scientific">Hymenobacter humi</name>
    <dbReference type="NCBI Taxonomy" id="1411620"/>
    <lineage>
        <taxon>Bacteria</taxon>
        <taxon>Pseudomonadati</taxon>
        <taxon>Bacteroidota</taxon>
        <taxon>Cytophagia</taxon>
        <taxon>Cytophagales</taxon>
        <taxon>Hymenobacteraceae</taxon>
        <taxon>Hymenobacter</taxon>
    </lineage>
</organism>
<dbReference type="Pfam" id="PF00873">
    <property type="entry name" value="ACR_tran"/>
    <property type="match status" value="1"/>
</dbReference>
<evidence type="ECO:0000313" key="2">
    <source>
        <dbReference type="Proteomes" id="UP001596513"/>
    </source>
</evidence>
<dbReference type="EMBL" id="JBHTEK010000006">
    <property type="protein sequence ID" value="MFC7671224.1"/>
    <property type="molecule type" value="Genomic_DNA"/>
</dbReference>
<evidence type="ECO:0000313" key="1">
    <source>
        <dbReference type="EMBL" id="MFC7671224.1"/>
    </source>
</evidence>
<dbReference type="Proteomes" id="UP001596513">
    <property type="component" value="Unassembled WGS sequence"/>
</dbReference>
<proteinExistence type="predicted"/>
<protein>
    <submittedName>
        <fullName evidence="1">Efflux RND transporter permease subunit</fullName>
    </submittedName>
</protein>
<name>A0ABW2UEF9_9BACT</name>